<dbReference type="CDD" id="cd20071">
    <property type="entry name" value="SET_SMYD"/>
    <property type="match status" value="1"/>
</dbReference>
<reference evidence="2 3" key="2">
    <citation type="journal article" date="2013" name="PLoS ONE">
        <title>Whole genome mapping and re-organization of the nuclear and mitochondrial genomes of Babesia microti isolates.</title>
        <authorList>
            <person name="Cornillot E."/>
            <person name="Dassouli A."/>
            <person name="Garg A."/>
            <person name="Pachikara N."/>
            <person name="Randazzo S."/>
            <person name="Depoix D."/>
            <person name="Carcy B."/>
            <person name="Delbecq S."/>
            <person name="Frutos R."/>
            <person name="Silva J.C."/>
            <person name="Sutton R."/>
            <person name="Krause P.J."/>
            <person name="Mamoun C.B."/>
        </authorList>
    </citation>
    <scope>NUCLEOTIDE SEQUENCE [LARGE SCALE GENOMIC DNA]</scope>
    <source>
        <strain evidence="2 3">RI</strain>
    </source>
</reference>
<dbReference type="PANTHER" id="PTHR12197:SF251">
    <property type="entry name" value="EG:BACR7C10.4 PROTEIN"/>
    <property type="match status" value="1"/>
</dbReference>
<dbReference type="GeneID" id="24423625"/>
<dbReference type="SUPFAM" id="SSF82199">
    <property type="entry name" value="SET domain"/>
    <property type="match status" value="1"/>
</dbReference>
<dbReference type="Gene3D" id="2.170.270.10">
    <property type="entry name" value="SET domain"/>
    <property type="match status" value="1"/>
</dbReference>
<dbReference type="OrthoDB" id="408529at2759"/>
<dbReference type="PANTHER" id="PTHR12197">
    <property type="entry name" value="HISTONE-LYSINE N-METHYLTRANSFERASE SMYD"/>
    <property type="match status" value="1"/>
</dbReference>
<keyword evidence="3" id="KW-1185">Reference proteome</keyword>
<evidence type="ECO:0000313" key="3">
    <source>
        <dbReference type="Proteomes" id="UP000002899"/>
    </source>
</evidence>
<dbReference type="InterPro" id="IPR001214">
    <property type="entry name" value="SET_dom"/>
</dbReference>
<keyword evidence="2" id="KW-0808">Transferase</keyword>
<dbReference type="Pfam" id="PF00856">
    <property type="entry name" value="SET"/>
    <property type="match status" value="1"/>
</dbReference>
<gene>
    <name evidence="2" type="ORF">BMR1_01G02770</name>
</gene>
<dbReference type="EMBL" id="FO082871">
    <property type="protein sequence ID" value="CCF73008.1"/>
    <property type="molecule type" value="Genomic_DNA"/>
</dbReference>
<organism evidence="2 3">
    <name type="scientific">Babesia microti (strain RI)</name>
    <dbReference type="NCBI Taxonomy" id="1133968"/>
    <lineage>
        <taxon>Eukaryota</taxon>
        <taxon>Sar</taxon>
        <taxon>Alveolata</taxon>
        <taxon>Apicomplexa</taxon>
        <taxon>Aconoidasida</taxon>
        <taxon>Piroplasmida</taxon>
        <taxon>Babesiidae</taxon>
        <taxon>Babesia</taxon>
    </lineage>
</organism>
<evidence type="ECO:0000259" key="1">
    <source>
        <dbReference type="PROSITE" id="PS50280"/>
    </source>
</evidence>
<accession>I7I8B3</accession>
<name>I7I8B3_BABMR</name>
<dbReference type="Gene3D" id="6.10.140.2220">
    <property type="match status" value="1"/>
</dbReference>
<dbReference type="GO" id="GO:0008168">
    <property type="term" value="F:methyltransferase activity"/>
    <property type="evidence" value="ECO:0007669"/>
    <property type="project" value="UniProtKB-KW"/>
</dbReference>
<dbReference type="RefSeq" id="XP_012647617.1">
    <property type="nucleotide sequence ID" value="XM_012792163.1"/>
</dbReference>
<feature type="domain" description="SET" evidence="1">
    <location>
        <begin position="1"/>
        <end position="218"/>
    </location>
</feature>
<dbReference type="EC" id="2.1.1.43" evidence="2"/>
<proteinExistence type="predicted"/>
<dbReference type="Gene3D" id="1.10.220.160">
    <property type="match status" value="1"/>
</dbReference>
<dbReference type="AlphaFoldDB" id="I7I8B3"/>
<dbReference type="VEuPathDB" id="PiroplasmaDB:BMR1_01G02770"/>
<dbReference type="PROSITE" id="PS50280">
    <property type="entry name" value="SET"/>
    <property type="match status" value="1"/>
</dbReference>
<sequence length="380" mass="43304">MNEVFKVEHCGSIGIGLIAVRNIKSGTAIVTQKPVISISTDGIIFYSCLGEKIILSENFTSRLSKICCDRHGKFFQVLKYVNGKAINNNAKVGPCMIKTLFLIVTEENVNVWSHSNYEKVMKNQSSFALANIAREALLNFGIDKSIKDILRVITCISENSFSIENNHHVYGSALYKPPITKVNHSCNPNCTIKFSANVITMEALRDIRAGKQLFISYTYNVQPRNVRQANLLEQYGFECKCVYCYGVKAEYREAMLRFNFCPNKDCRNSAKEVFEKIVELPLDDEKVMCRIAFRCNYTEYVPKSVATSLGLLGIDGDYMKCWKCNSTWSSLKLCENESLLVEGVRKDILYKSLNYTKNWIHTQNLIFGYWLSMLSGHKLY</sequence>
<dbReference type="InterPro" id="IPR046341">
    <property type="entry name" value="SET_dom_sf"/>
</dbReference>
<dbReference type="GO" id="GO:0005634">
    <property type="term" value="C:nucleus"/>
    <property type="evidence" value="ECO:0007669"/>
    <property type="project" value="TreeGrafter"/>
</dbReference>
<reference evidence="2 3" key="1">
    <citation type="journal article" date="2012" name="Nucleic Acids Res.">
        <title>Sequencing of the smallest Apicomplexan genome from the human pathogen Babesia microti.</title>
        <authorList>
            <person name="Cornillot E."/>
            <person name="Hadj-Kaddour K."/>
            <person name="Dassouli A."/>
            <person name="Noel B."/>
            <person name="Ranwez V."/>
            <person name="Vacherie B."/>
            <person name="Augagneur Y."/>
            <person name="Bres V."/>
            <person name="Duclos A."/>
            <person name="Randazzo S."/>
            <person name="Carcy B."/>
            <person name="Debierre-Grockiego F."/>
            <person name="Delbecq S."/>
            <person name="Moubri-Menage K."/>
            <person name="Shams-Eldin H."/>
            <person name="Usmani-Brown S."/>
            <person name="Bringaud F."/>
            <person name="Wincker P."/>
            <person name="Vivares C.P."/>
            <person name="Schwarz R.T."/>
            <person name="Schetters T.P."/>
            <person name="Krause P.J."/>
            <person name="Gorenflot A."/>
            <person name="Berry V."/>
            <person name="Barbe V."/>
            <person name="Ben Mamoun C."/>
        </authorList>
    </citation>
    <scope>NUCLEOTIDE SEQUENCE [LARGE SCALE GENOMIC DNA]</scope>
    <source>
        <strain evidence="2 3">RI</strain>
    </source>
</reference>
<keyword evidence="2" id="KW-0489">Methyltransferase</keyword>
<dbReference type="Proteomes" id="UP000002899">
    <property type="component" value="Chromosome I"/>
</dbReference>
<protein>
    <submittedName>
        <fullName evidence="2">Histone-lysine N-methyltransferase SMYD3</fullName>
        <ecNumber evidence="2">2.1.1.43</ecNumber>
    </submittedName>
</protein>
<evidence type="ECO:0000313" key="2">
    <source>
        <dbReference type="EMBL" id="CCF73008.1"/>
    </source>
</evidence>
<reference evidence="2 3" key="3">
    <citation type="journal article" date="2016" name="Sci. Rep.">
        <title>Genome-wide diversity and gene expression profiling of Babesia microti isolates identify polymorphic genes that mediate host-pathogen interactions.</title>
        <authorList>
            <person name="Silva J.C."/>
            <person name="Cornillot E."/>
            <person name="McCracken C."/>
            <person name="Usmani-Brown S."/>
            <person name="Dwivedi A."/>
            <person name="Ifeonu O.O."/>
            <person name="Crabtree J."/>
            <person name="Gotia H.T."/>
            <person name="Virji A.Z."/>
            <person name="Reynes C."/>
            <person name="Colinge J."/>
            <person name="Kumar V."/>
            <person name="Lawres L."/>
            <person name="Pazzi J.E."/>
            <person name="Pablo J.V."/>
            <person name="Hung C."/>
            <person name="Brancato J."/>
            <person name="Kumari P."/>
            <person name="Orvis J."/>
            <person name="Tretina K."/>
            <person name="Chibucos M."/>
            <person name="Ott S."/>
            <person name="Sadzewicz L."/>
            <person name="Sengamalay N."/>
            <person name="Shetty A.C."/>
            <person name="Su Q."/>
            <person name="Tallon L."/>
            <person name="Fraser C.M."/>
            <person name="Frutos R."/>
            <person name="Molina D.M."/>
            <person name="Krause P.J."/>
            <person name="Ben Mamoun C."/>
        </authorList>
    </citation>
    <scope>NUCLEOTIDE SEQUENCE [LARGE SCALE GENOMIC DNA]</scope>
    <source>
        <strain evidence="2 3">RI</strain>
    </source>
</reference>
<dbReference type="GO" id="GO:0032259">
    <property type="term" value="P:methylation"/>
    <property type="evidence" value="ECO:0007669"/>
    <property type="project" value="UniProtKB-KW"/>
</dbReference>
<dbReference type="KEGG" id="bmic:BMR1_01G02770"/>
<dbReference type="InterPro" id="IPR050869">
    <property type="entry name" value="H3K4_H4K5_MeTrfase"/>
</dbReference>